<evidence type="ECO:0000313" key="2">
    <source>
        <dbReference type="EMBL" id="KAJ1218930.1"/>
    </source>
</evidence>
<reference evidence="2" key="1">
    <citation type="journal article" date="2022" name="bioRxiv">
        <title>Sequencing and chromosome-scale assembly of the giantPleurodeles waltlgenome.</title>
        <authorList>
            <person name="Brown T."/>
            <person name="Elewa A."/>
            <person name="Iarovenko S."/>
            <person name="Subramanian E."/>
            <person name="Araus A.J."/>
            <person name="Petzold A."/>
            <person name="Susuki M."/>
            <person name="Suzuki K.-i.T."/>
            <person name="Hayashi T."/>
            <person name="Toyoda A."/>
            <person name="Oliveira C."/>
            <person name="Osipova E."/>
            <person name="Leigh N.D."/>
            <person name="Simon A."/>
            <person name="Yun M.H."/>
        </authorList>
    </citation>
    <scope>NUCLEOTIDE SEQUENCE</scope>
    <source>
        <strain evidence="2">20211129_DDA</strain>
        <tissue evidence="2">Liver</tissue>
    </source>
</reference>
<evidence type="ECO:0000313" key="3">
    <source>
        <dbReference type="Proteomes" id="UP001066276"/>
    </source>
</evidence>
<evidence type="ECO:0000256" key="1">
    <source>
        <dbReference type="SAM" id="MobiDB-lite"/>
    </source>
</evidence>
<accession>A0AAV7WYF0</accession>
<dbReference type="AlphaFoldDB" id="A0AAV7WYF0"/>
<dbReference type="Proteomes" id="UP001066276">
    <property type="component" value="Chromosome 1_1"/>
</dbReference>
<organism evidence="2 3">
    <name type="scientific">Pleurodeles waltl</name>
    <name type="common">Iberian ribbed newt</name>
    <dbReference type="NCBI Taxonomy" id="8319"/>
    <lineage>
        <taxon>Eukaryota</taxon>
        <taxon>Metazoa</taxon>
        <taxon>Chordata</taxon>
        <taxon>Craniata</taxon>
        <taxon>Vertebrata</taxon>
        <taxon>Euteleostomi</taxon>
        <taxon>Amphibia</taxon>
        <taxon>Batrachia</taxon>
        <taxon>Caudata</taxon>
        <taxon>Salamandroidea</taxon>
        <taxon>Salamandridae</taxon>
        <taxon>Pleurodelinae</taxon>
        <taxon>Pleurodeles</taxon>
    </lineage>
</organism>
<dbReference type="EMBL" id="JANPWB010000001">
    <property type="protein sequence ID" value="KAJ1218930.1"/>
    <property type="molecule type" value="Genomic_DNA"/>
</dbReference>
<protein>
    <submittedName>
        <fullName evidence="2">Uncharacterized protein</fullName>
    </submittedName>
</protein>
<sequence length="147" mass="15778">MLPSVYKAALCLQRRASPGAEQCSSPRVAPAGTLPRVAEPRSNSPVFPILLPGVPRPPPHEGLGVRGRSWEQQQASPGTPAALHRPAAMGWLEEPNWQLHVSLLMLLSLHTRGKRTVYCLRAASLSVHLAFLLPVTAHSGYLGPGGF</sequence>
<proteinExistence type="predicted"/>
<comment type="caution">
    <text evidence="2">The sequence shown here is derived from an EMBL/GenBank/DDBJ whole genome shotgun (WGS) entry which is preliminary data.</text>
</comment>
<name>A0AAV7WYF0_PLEWA</name>
<feature type="region of interest" description="Disordered" evidence="1">
    <location>
        <begin position="20"/>
        <end position="83"/>
    </location>
</feature>
<gene>
    <name evidence="2" type="ORF">NDU88_006501</name>
</gene>
<keyword evidence="3" id="KW-1185">Reference proteome</keyword>